<dbReference type="EMBL" id="MF766045">
    <property type="protein sequence ID" value="ATI18717.1"/>
    <property type="molecule type" value="Genomic_DNA"/>
</dbReference>
<proteinExistence type="predicted"/>
<evidence type="ECO:0000313" key="1">
    <source>
        <dbReference type="EMBL" id="ATI18717.1"/>
    </source>
</evidence>
<name>A0A291LH83_9CAUD</name>
<organism evidence="1 2">
    <name type="scientific">Streptomyces phage Daudau</name>
    <dbReference type="NCBI Taxonomy" id="2041206"/>
    <lineage>
        <taxon>Viruses</taxon>
        <taxon>Duplodnaviria</taxon>
        <taxon>Heunggongvirae</taxon>
        <taxon>Uroviricota</taxon>
        <taxon>Caudoviricetes</taxon>
        <taxon>Arquatrovirinae</taxon>
        <taxon>Caelumvirus</taxon>
        <taxon>Caelumvirus daudau</taxon>
    </lineage>
</organism>
<sequence>MAQFSLDDIRAAADAKYGSTDITVDEKTTVSLLNPLRLPKEKRDQLASLQDAMDAEGEDVDQEALLSDAIRLVADHPRKAEALLKAVGGDLAVLAQIFETYGKGAQVGEASASAE</sequence>
<dbReference type="Proteomes" id="UP000229313">
    <property type="component" value="Segment"/>
</dbReference>
<dbReference type="InterPro" id="IPR020132">
    <property type="entry name" value="Gp24/Gp25"/>
</dbReference>
<keyword evidence="2" id="KW-1185">Reference proteome</keyword>
<evidence type="ECO:0000313" key="2">
    <source>
        <dbReference type="Proteomes" id="UP000229313"/>
    </source>
</evidence>
<protein>
    <submittedName>
        <fullName evidence="1">Tail assembly chaperone</fullName>
    </submittedName>
</protein>
<reference evidence="2" key="1">
    <citation type="submission" date="2017-08" db="EMBL/GenBank/DDBJ databases">
        <authorList>
            <person name="de Groot N.N."/>
        </authorList>
    </citation>
    <scope>NUCLEOTIDE SEQUENCE [LARGE SCALE GENOMIC DNA]</scope>
</reference>
<gene>
    <name evidence="1" type="ORF">SEA_DAUDAU_16</name>
</gene>
<accession>A0A291LH83</accession>
<dbReference type="Pfam" id="PF17388">
    <property type="entry name" value="GP24_25"/>
    <property type="match status" value="1"/>
</dbReference>